<dbReference type="EMBL" id="QLUW01000001">
    <property type="protein sequence ID" value="RAP77012.1"/>
    <property type="molecule type" value="Genomic_DNA"/>
</dbReference>
<comment type="caution">
    <text evidence="9">The sequence shown here is derived from an EMBL/GenBank/DDBJ whole genome shotgun (WGS) entry which is preliminary data.</text>
</comment>
<evidence type="ECO:0000256" key="5">
    <source>
        <dbReference type="ARBA" id="ARBA00022692"/>
    </source>
</evidence>
<feature type="transmembrane region" description="Helical" evidence="8">
    <location>
        <begin position="113"/>
        <end position="129"/>
    </location>
</feature>
<dbReference type="RefSeq" id="WP_112880010.1">
    <property type="nucleotide sequence ID" value="NZ_QLUW01000001.1"/>
</dbReference>
<dbReference type="AlphaFoldDB" id="A0A328U4M0"/>
<evidence type="ECO:0000256" key="8">
    <source>
        <dbReference type="SAM" id="Phobius"/>
    </source>
</evidence>
<feature type="transmembrane region" description="Helical" evidence="8">
    <location>
        <begin position="216"/>
        <end position="237"/>
    </location>
</feature>
<evidence type="ECO:0000256" key="6">
    <source>
        <dbReference type="ARBA" id="ARBA00022989"/>
    </source>
</evidence>
<keyword evidence="10" id="KW-1185">Reference proteome</keyword>
<feature type="transmembrane region" description="Helical" evidence="8">
    <location>
        <begin position="267"/>
        <end position="289"/>
    </location>
</feature>
<accession>A0A328U4M0</accession>
<dbReference type="InterPro" id="IPR004761">
    <property type="entry name" value="Spore_GerAB"/>
</dbReference>
<protein>
    <submittedName>
        <fullName evidence="9">Spore gernimation protein</fullName>
    </submittedName>
</protein>
<keyword evidence="4" id="KW-0309">Germination</keyword>
<dbReference type="GO" id="GO:0016020">
    <property type="term" value="C:membrane"/>
    <property type="evidence" value="ECO:0007669"/>
    <property type="project" value="UniProtKB-SubCell"/>
</dbReference>
<feature type="transmembrane region" description="Helical" evidence="8">
    <location>
        <begin position="141"/>
        <end position="163"/>
    </location>
</feature>
<feature type="transmembrane region" description="Helical" evidence="8">
    <location>
        <begin position="34"/>
        <end position="55"/>
    </location>
</feature>
<evidence type="ECO:0000256" key="3">
    <source>
        <dbReference type="ARBA" id="ARBA00022448"/>
    </source>
</evidence>
<evidence type="ECO:0000256" key="2">
    <source>
        <dbReference type="ARBA" id="ARBA00007998"/>
    </source>
</evidence>
<feature type="transmembrane region" description="Helical" evidence="8">
    <location>
        <begin position="183"/>
        <end position="204"/>
    </location>
</feature>
<dbReference type="OrthoDB" id="2840438at2"/>
<feature type="transmembrane region" description="Helical" evidence="8">
    <location>
        <begin position="75"/>
        <end position="93"/>
    </location>
</feature>
<evidence type="ECO:0000256" key="7">
    <source>
        <dbReference type="ARBA" id="ARBA00023136"/>
    </source>
</evidence>
<dbReference type="Proteomes" id="UP000249260">
    <property type="component" value="Unassembled WGS sequence"/>
</dbReference>
<evidence type="ECO:0000313" key="10">
    <source>
        <dbReference type="Proteomes" id="UP000249260"/>
    </source>
</evidence>
<proteinExistence type="inferred from homology"/>
<feature type="transmembrane region" description="Helical" evidence="8">
    <location>
        <begin position="339"/>
        <end position="357"/>
    </location>
</feature>
<feature type="transmembrane region" description="Helical" evidence="8">
    <location>
        <begin position="301"/>
        <end position="319"/>
    </location>
</feature>
<evidence type="ECO:0000313" key="9">
    <source>
        <dbReference type="EMBL" id="RAP77012.1"/>
    </source>
</evidence>
<dbReference type="Pfam" id="PF03845">
    <property type="entry name" value="Spore_permease"/>
    <property type="match status" value="1"/>
</dbReference>
<dbReference type="NCBIfam" id="TIGR00912">
    <property type="entry name" value="2A0309"/>
    <property type="match status" value="1"/>
</dbReference>
<feature type="transmembrane region" description="Helical" evidence="8">
    <location>
        <begin position="9"/>
        <end position="28"/>
    </location>
</feature>
<evidence type="ECO:0000256" key="1">
    <source>
        <dbReference type="ARBA" id="ARBA00004141"/>
    </source>
</evidence>
<keyword evidence="5 8" id="KW-0812">Transmembrane</keyword>
<comment type="subcellular location">
    <subcellularLocation>
        <location evidence="1">Membrane</location>
        <topology evidence="1">Multi-pass membrane protein</topology>
    </subcellularLocation>
</comment>
<dbReference type="PANTHER" id="PTHR34975">
    <property type="entry name" value="SPORE GERMINATION PROTEIN A2"/>
    <property type="match status" value="1"/>
</dbReference>
<keyword evidence="3" id="KW-0813">Transport</keyword>
<evidence type="ECO:0000256" key="4">
    <source>
        <dbReference type="ARBA" id="ARBA00022544"/>
    </source>
</evidence>
<gene>
    <name evidence="9" type="ORF">DL346_00450</name>
</gene>
<dbReference type="PANTHER" id="PTHR34975:SF2">
    <property type="entry name" value="SPORE GERMINATION PROTEIN A2"/>
    <property type="match status" value="1"/>
</dbReference>
<reference evidence="9 10" key="1">
    <citation type="submission" date="2018-06" db="EMBL/GenBank/DDBJ databases">
        <title>Paenibacillus montanisoli sp. nov., isolated from mountain area soil.</title>
        <authorList>
            <person name="Wu M."/>
        </authorList>
    </citation>
    <scope>NUCLEOTIDE SEQUENCE [LARGE SCALE GENOMIC DNA]</scope>
    <source>
        <strain evidence="9 10">RA17</strain>
    </source>
</reference>
<organism evidence="9 10">
    <name type="scientific">Paenibacillus montanisoli</name>
    <dbReference type="NCBI Taxonomy" id="2081970"/>
    <lineage>
        <taxon>Bacteria</taxon>
        <taxon>Bacillati</taxon>
        <taxon>Bacillota</taxon>
        <taxon>Bacilli</taxon>
        <taxon>Bacillales</taxon>
        <taxon>Paenibacillaceae</taxon>
        <taxon>Paenibacillus</taxon>
    </lineage>
</organism>
<sequence length="365" mass="41085">MERISQSQLAALIIMFQIGSTPLFLLGKDAGADAWIAVLIAMAAGLLLLLLTLCIHRLEPGKELMEIMNTYFGKYIGYVFGIAYFIYFSYQSVRNLREFGDLTNLYLLPRTPLPVLIGCLLLVAGYAVWHGIEVFGRITQILLPGICAMYGAFLIAIYATGLFDLHRIEPFLDHGVMKVIDAALPEVLLFPFGEMVLFLMFWKFADRKKHTFRTTALSYAGTGCFIILTNLFIAASLGPIAQISVAPFIQLVSQIQFASFVERLDPFVAALLFTGVFIKLTAYFFGAAFIGRHLVKADQRYIVVSVGVILLVGSLWFRSFMQHIWIGFEYNLKYHFPVFQIYLPALILIVMLLRSQLRANGSRRS</sequence>
<comment type="similarity">
    <text evidence="2">Belongs to the amino acid-polyamine-organocation (APC) superfamily. Spore germination protein (SGP) (TC 2.A.3.9) family.</text>
</comment>
<keyword evidence="7 8" id="KW-0472">Membrane</keyword>
<name>A0A328U4M0_9BACL</name>
<keyword evidence="6 8" id="KW-1133">Transmembrane helix</keyword>
<dbReference type="GO" id="GO:0009847">
    <property type="term" value="P:spore germination"/>
    <property type="evidence" value="ECO:0007669"/>
    <property type="project" value="InterPro"/>
</dbReference>